<dbReference type="OMA" id="ANIVHHM"/>
<dbReference type="GO" id="GO:0016787">
    <property type="term" value="F:hydrolase activity"/>
    <property type="evidence" value="ECO:0007669"/>
    <property type="project" value="InterPro"/>
</dbReference>
<gene>
    <name evidence="4" type="ORF">TCM_007028</name>
</gene>
<dbReference type="Pfam" id="PF07859">
    <property type="entry name" value="Abhydrolase_3"/>
    <property type="match status" value="1"/>
</dbReference>
<evidence type="ECO:0000313" key="4">
    <source>
        <dbReference type="EMBL" id="EOX98212.1"/>
    </source>
</evidence>
<dbReference type="Gramene" id="EOX98212">
    <property type="protein sequence ID" value="EOX98212"/>
    <property type="gene ID" value="TCM_007028"/>
</dbReference>
<evidence type="ECO:0000256" key="1">
    <source>
        <dbReference type="ARBA" id="ARBA00010515"/>
    </source>
</evidence>
<reference evidence="4 5" key="1">
    <citation type="journal article" date="2013" name="Genome Biol.">
        <title>The genome sequence of the most widely cultivated cacao type and its use to identify candidate genes regulating pod color.</title>
        <authorList>
            <person name="Motamayor J.C."/>
            <person name="Mockaitis K."/>
            <person name="Schmutz J."/>
            <person name="Haiminen N."/>
            <person name="Iii D.L."/>
            <person name="Cornejo O."/>
            <person name="Findley S.D."/>
            <person name="Zheng P."/>
            <person name="Utro F."/>
            <person name="Royaert S."/>
            <person name="Saski C."/>
            <person name="Jenkins J."/>
            <person name="Podicheti R."/>
            <person name="Zhao M."/>
            <person name="Scheffler B.E."/>
            <person name="Stack J.C."/>
            <person name="Feltus F.A."/>
            <person name="Mustiga G.M."/>
            <person name="Amores F."/>
            <person name="Phillips W."/>
            <person name="Marelli J.P."/>
            <person name="May G.D."/>
            <person name="Shapiro H."/>
            <person name="Ma J."/>
            <person name="Bustamante C.D."/>
            <person name="Schnell R.J."/>
            <person name="Main D."/>
            <person name="Gilbert D."/>
            <person name="Parida L."/>
            <person name="Kuhn D.N."/>
        </authorList>
    </citation>
    <scope>NUCLEOTIDE SEQUENCE [LARGE SCALE GENOMIC DNA]</scope>
    <source>
        <strain evidence="5">cv. Matina 1-6</strain>
    </source>
</reference>
<dbReference type="InterPro" id="IPR029058">
    <property type="entry name" value="AB_hydrolase_fold"/>
</dbReference>
<name>A0A061E0T1_THECC</name>
<dbReference type="HOGENOM" id="CLU_012494_22_0_1"/>
<dbReference type="PANTHER" id="PTHR23024:SF467">
    <property type="entry name" value="CARBOXYLESTERASE 12-RELATED"/>
    <property type="match status" value="1"/>
</dbReference>
<accession>A0A061E0T1</accession>
<proteinExistence type="inferred from homology"/>
<organism evidence="4 5">
    <name type="scientific">Theobroma cacao</name>
    <name type="common">Cacao</name>
    <name type="synonym">Cocoa</name>
    <dbReference type="NCBI Taxonomy" id="3641"/>
    <lineage>
        <taxon>Eukaryota</taxon>
        <taxon>Viridiplantae</taxon>
        <taxon>Streptophyta</taxon>
        <taxon>Embryophyta</taxon>
        <taxon>Tracheophyta</taxon>
        <taxon>Spermatophyta</taxon>
        <taxon>Magnoliopsida</taxon>
        <taxon>eudicotyledons</taxon>
        <taxon>Gunneridae</taxon>
        <taxon>Pentapetalae</taxon>
        <taxon>rosids</taxon>
        <taxon>malvids</taxon>
        <taxon>Malvales</taxon>
        <taxon>Malvaceae</taxon>
        <taxon>Byttnerioideae</taxon>
        <taxon>Theobroma</taxon>
    </lineage>
</organism>
<dbReference type="FunCoup" id="A0A061E0T1">
    <property type="interactions" value="315"/>
</dbReference>
<dbReference type="eggNOG" id="KOG1515">
    <property type="taxonomic scope" value="Eukaryota"/>
</dbReference>
<evidence type="ECO:0000256" key="2">
    <source>
        <dbReference type="PROSITE-ProRule" id="PRU10038"/>
    </source>
</evidence>
<dbReference type="InterPro" id="IPR013094">
    <property type="entry name" value="AB_hydrolase_3"/>
</dbReference>
<dbReference type="InterPro" id="IPR050466">
    <property type="entry name" value="Carboxylest/Gibb_receptor"/>
</dbReference>
<dbReference type="Proteomes" id="UP000026915">
    <property type="component" value="Chromosome 2"/>
</dbReference>
<dbReference type="AlphaFoldDB" id="A0A061E0T1"/>
<dbReference type="InParanoid" id="A0A061E0T1"/>
<feature type="active site" evidence="2">
    <location>
        <position position="284"/>
    </location>
</feature>
<feature type="domain" description="Alpha/beta hydrolase fold-3" evidence="3">
    <location>
        <begin position="196"/>
        <end position="414"/>
    </location>
</feature>
<keyword evidence="5" id="KW-1185">Reference proteome</keyword>
<comment type="similarity">
    <text evidence="1">Belongs to the 'GDXG' lipolytic enzyme family.</text>
</comment>
<dbReference type="STRING" id="3641.A0A061E0T1"/>
<dbReference type="InterPro" id="IPR033140">
    <property type="entry name" value="Lipase_GDXG_put_SER_AS"/>
</dbReference>
<protein>
    <submittedName>
        <fullName evidence="4">Alpha/beta-Hydrolases superfamily protein, putative</fullName>
    </submittedName>
</protein>
<dbReference type="PANTHER" id="PTHR23024">
    <property type="entry name" value="ARYLACETAMIDE DEACETYLASE"/>
    <property type="match status" value="1"/>
</dbReference>
<evidence type="ECO:0000313" key="5">
    <source>
        <dbReference type="Proteomes" id="UP000026915"/>
    </source>
</evidence>
<dbReference type="PROSITE" id="PS01174">
    <property type="entry name" value="LIPASE_GDXG_SER"/>
    <property type="match status" value="1"/>
</dbReference>
<dbReference type="Gene3D" id="3.40.50.1820">
    <property type="entry name" value="alpha/beta hydrolase"/>
    <property type="match status" value="1"/>
</dbReference>
<dbReference type="EMBL" id="CM001880">
    <property type="protein sequence ID" value="EOX98212.1"/>
    <property type="molecule type" value="Genomic_DNA"/>
</dbReference>
<evidence type="ECO:0000259" key="3">
    <source>
        <dbReference type="Pfam" id="PF07859"/>
    </source>
</evidence>
<sequence>MSLHPYSSFLTFRSQIGKSEPPISENSTPRDDVSWFYRSLLSKFISLFIEALPPIRHAIKCKPPRGCVKSKDGRTFWLSCLPLSYQKINILFCVPLESLYPLPRNEVSPSACFAVLFFTAMESTTSEIAIDCAPLLRVYKDGRVERLLGTQTVPPGLDPKTNVESKDVVFSQETGQYVRLYIPKAIRSSSQKLPLLVYFHGGGFCIETASSPTYHNYLNSLVSEANIVAVSVDYRRAPEHPIPVAYDDSWAALKWVASHFGGNGPEEWLNCHADFDKVYLSGDSAGANIAHHIAIKIGKEKLDGVNLAGIVLAHPYFWGKEPVGDEIKDPAVRAKLEQIWRLASPTTSGSDDPWINPVDDQSFESLGCTRVLVCVAEKDLLRHRGWYYYEKLKKSGWGGEAEIMEAQGEEHVFHLAKPTCENAVAKLNKVAAFMNQDKA</sequence>
<dbReference type="SUPFAM" id="SSF53474">
    <property type="entry name" value="alpha/beta-Hydrolases"/>
    <property type="match status" value="1"/>
</dbReference>